<evidence type="ECO:0000313" key="2">
    <source>
        <dbReference type="EMBL" id="MDV7288744.1"/>
    </source>
</evidence>
<sequence length="44" mass="5077">MATALEWVIATLLIAGFSAALVFIDPLTLIADWWTDRRYDKDHR</sequence>
<feature type="transmembrane region" description="Helical" evidence="1">
    <location>
        <begin position="12"/>
        <end position="34"/>
    </location>
</feature>
<keyword evidence="1" id="KW-0812">Transmembrane</keyword>
<comment type="caution">
    <text evidence="2">The sequence shown here is derived from an EMBL/GenBank/DDBJ whole genome shotgun (WGS) entry which is preliminary data.</text>
</comment>
<proteinExistence type="predicted"/>
<name>A0AAE4V802_MYCFO</name>
<evidence type="ECO:0000256" key="1">
    <source>
        <dbReference type="SAM" id="Phobius"/>
    </source>
</evidence>
<reference evidence="2" key="1">
    <citation type="submission" date="2023-10" db="EMBL/GenBank/DDBJ databases">
        <title>Mycolicibacterium fortuitum clinical isolates causing pulmonary infections in humans.</title>
        <authorList>
            <person name="Mejia-Ponce P.M."/>
            <person name="Zenteno-Cuevas R."/>
            <person name="Licona-Cassani C."/>
        </authorList>
    </citation>
    <scope>NUCLEOTIDE SEQUENCE</scope>
    <source>
        <strain evidence="2">M8</strain>
    </source>
</reference>
<evidence type="ECO:0000313" key="3">
    <source>
        <dbReference type="Proteomes" id="UP001186041"/>
    </source>
</evidence>
<dbReference type="RefSeq" id="WP_317721461.1">
    <property type="nucleotide sequence ID" value="NZ_JAWLVK010000001.1"/>
</dbReference>
<dbReference type="EMBL" id="JAWLVV010000001">
    <property type="protein sequence ID" value="MDV7288744.1"/>
    <property type="molecule type" value="Genomic_DNA"/>
</dbReference>
<dbReference type="Proteomes" id="UP001186041">
    <property type="component" value="Unassembled WGS sequence"/>
</dbReference>
<gene>
    <name evidence="2" type="ORF">R4485_01030</name>
</gene>
<keyword evidence="1" id="KW-0472">Membrane</keyword>
<protein>
    <submittedName>
        <fullName evidence="2">Uncharacterized protein</fullName>
    </submittedName>
</protein>
<dbReference type="AlphaFoldDB" id="A0AAE4V802"/>
<keyword evidence="1" id="KW-1133">Transmembrane helix</keyword>
<organism evidence="2 3">
    <name type="scientific">Mycolicibacterium fortuitum</name>
    <name type="common">Mycobacterium fortuitum</name>
    <dbReference type="NCBI Taxonomy" id="1766"/>
    <lineage>
        <taxon>Bacteria</taxon>
        <taxon>Bacillati</taxon>
        <taxon>Actinomycetota</taxon>
        <taxon>Actinomycetes</taxon>
        <taxon>Mycobacteriales</taxon>
        <taxon>Mycobacteriaceae</taxon>
        <taxon>Mycolicibacterium</taxon>
    </lineage>
</organism>
<accession>A0AAE4V802</accession>